<evidence type="ECO:0000256" key="7">
    <source>
        <dbReference type="ARBA" id="ARBA00040267"/>
    </source>
</evidence>
<dbReference type="NCBIfam" id="NF008907">
    <property type="entry name" value="PRK12270.1"/>
    <property type="match status" value="1"/>
</dbReference>
<dbReference type="NCBIfam" id="TIGR00239">
    <property type="entry name" value="2oxo_dh_E1"/>
    <property type="match status" value="1"/>
</dbReference>
<dbReference type="InterPro" id="IPR011603">
    <property type="entry name" value="2oxoglutarate_DH_E1"/>
</dbReference>
<keyword evidence="4" id="KW-0560">Oxidoreductase</keyword>
<dbReference type="GO" id="GO:0045252">
    <property type="term" value="C:oxoglutarate dehydrogenase complex"/>
    <property type="evidence" value="ECO:0007669"/>
    <property type="project" value="TreeGrafter"/>
</dbReference>
<dbReference type="PIRSF" id="PIRSF000157">
    <property type="entry name" value="Oxoglu_dh_E1"/>
    <property type="match status" value="1"/>
</dbReference>
<dbReference type="NCBIfam" id="NF006914">
    <property type="entry name" value="PRK09404.1"/>
    <property type="match status" value="1"/>
</dbReference>
<reference evidence="10" key="1">
    <citation type="submission" date="2021-09" db="EMBL/GenBank/DDBJ databases">
        <authorList>
            <consortium name="AG Swart"/>
            <person name="Singh M."/>
            <person name="Singh A."/>
            <person name="Seah K."/>
            <person name="Emmerich C."/>
        </authorList>
    </citation>
    <scope>NUCLEOTIDE SEQUENCE</scope>
    <source>
        <strain evidence="10">ATCC30299</strain>
    </source>
</reference>
<keyword evidence="5" id="KW-0786">Thiamine pyrophosphate</keyword>
<evidence type="ECO:0000256" key="3">
    <source>
        <dbReference type="ARBA" id="ARBA00012280"/>
    </source>
</evidence>
<name>A0AAU9IL96_9CILI</name>
<evidence type="ECO:0000256" key="5">
    <source>
        <dbReference type="ARBA" id="ARBA00023052"/>
    </source>
</evidence>
<comment type="caution">
    <text evidence="10">The sequence shown here is derived from an EMBL/GenBank/DDBJ whole genome shotgun (WGS) entry which is preliminary data.</text>
</comment>
<comment type="cofactor">
    <cofactor evidence="1">
        <name>thiamine diphosphate</name>
        <dbReference type="ChEBI" id="CHEBI:58937"/>
    </cofactor>
</comment>
<dbReference type="CDD" id="cd02016">
    <property type="entry name" value="TPP_E1_OGDC_like"/>
    <property type="match status" value="1"/>
</dbReference>
<accession>A0AAU9IL96</accession>
<dbReference type="Gene3D" id="3.40.50.12470">
    <property type="match status" value="1"/>
</dbReference>
<gene>
    <name evidence="10" type="ORF">BSTOLATCC_MIC11523</name>
</gene>
<dbReference type="Pfam" id="PF02779">
    <property type="entry name" value="Transket_pyr"/>
    <property type="match status" value="1"/>
</dbReference>
<evidence type="ECO:0000256" key="4">
    <source>
        <dbReference type="ARBA" id="ARBA00023002"/>
    </source>
</evidence>
<evidence type="ECO:0000259" key="9">
    <source>
        <dbReference type="SMART" id="SM00861"/>
    </source>
</evidence>
<dbReference type="EMBL" id="CAJZBQ010000012">
    <property type="protein sequence ID" value="CAG9314521.1"/>
    <property type="molecule type" value="Genomic_DNA"/>
</dbReference>
<dbReference type="GO" id="GO:0004591">
    <property type="term" value="F:oxoglutarate dehydrogenase (succinyl-transferring) activity"/>
    <property type="evidence" value="ECO:0007669"/>
    <property type="project" value="UniProtKB-EC"/>
</dbReference>
<dbReference type="Gene3D" id="3.40.50.970">
    <property type="match status" value="1"/>
</dbReference>
<dbReference type="InterPro" id="IPR001017">
    <property type="entry name" value="DH_E1"/>
</dbReference>
<evidence type="ECO:0000256" key="1">
    <source>
        <dbReference type="ARBA" id="ARBA00001964"/>
    </source>
</evidence>
<dbReference type="InterPro" id="IPR005475">
    <property type="entry name" value="Transketolase-like_Pyr-bd"/>
</dbReference>
<protein>
    <recommendedName>
        <fullName evidence="7">2-oxoglutarate dehydrogenase, mitochondrial</fullName>
        <ecNumber evidence="3">1.2.4.2</ecNumber>
    </recommendedName>
    <alternativeName>
        <fullName evidence="8">2-oxoglutarate dehydrogenase complex component E1</fullName>
    </alternativeName>
</protein>
<dbReference type="InterPro" id="IPR029061">
    <property type="entry name" value="THDP-binding"/>
</dbReference>
<sequence>MFRKAARLSSWLSFNYRPVRPTGTFYLTQMYDTWLKDPNSVHESWRNYFSRADSQVLEKLSQQSSFGDLREEAKEVIKISLLHRAFQIHGFMLADLDPLKLHSLVHDHGVDVRLPGPIRLENYHFSPEDMEKTYDISNHMITGFTSLNSPSHGKWKLKDFIEKLKKAYCSNIGFEFFHIPFRDETNWMIERIEKDHQFNYSADQKKSLLKKLARAELLEKFLHKKFTTHKRFGLDGLESLILSVEAVIERAVDQGIDTFVIGMPHRGRLNMLANVCGSSLTDMFGMFLGSNARLLEEGDVKYHLGHTAIRTINGKSATISLLANPSHLEAVDTVAVGKAHAMQFYQNSPDRTMCILIHGDAALAGQGVVFEQIQMEDLYDYSTGGVIHIVANNNIGFTTTPREARSGLFPTEIAKSISAPIIHVNGDCPEEVDYVSRMACDWRREFGKSIFIDIIGYRRYGHNELDEPLFTNPKMYQIISKHESCYDLYSKKLINEKILSGEEATSLTQSVLNDYESSFSTAKEFSEDELKNRNKNYTEWSPIKTAQRDPRRTGVSVDRIRELGLQINTIPEEFHAHPSITKIFKQRYNSIENGRGIDWATAEALAWASLLADDGVHVRISGEDVQRGTFSQRHAVIHDQKNEKTYAPLNFLAKNQAKFTAVNSLLSEMGVLGFEYGFALANPNALVLWEAQFGDFANGAQIIIDQFITSGEAKWGQEAGLVILLPHGYDGQGSEHSCGRIERILQLSADDPNNIPTDWIVEGMQIYHNNIQVVMPSNPANYFHMLRRQIRREFRKPLFVFSPKRLLRHKEAVSTIEEFNNDRVSRAYDDPSKDLVENEKIRKVIFCSGQVYYDLVEERRKRDIKDIAICRIEQIAPFPFDRVQHQAHKYINATYHWVQEEPLNLGPWGYVQPRIDTALKALGFGPAGVVSRPPSAAAASGYASVHTKQLIELLDKAMN</sequence>
<dbReference type="Pfam" id="PF16870">
    <property type="entry name" value="OxoGdeHyase_C"/>
    <property type="match status" value="1"/>
</dbReference>
<dbReference type="InterPro" id="IPR042179">
    <property type="entry name" value="KGD_C_sf"/>
</dbReference>
<evidence type="ECO:0000256" key="8">
    <source>
        <dbReference type="ARBA" id="ARBA00042984"/>
    </source>
</evidence>
<dbReference type="FunFam" id="3.40.50.12470:FF:000003">
    <property type="entry name" value="2-oxoglutarate dehydrogenase E1 component"/>
    <property type="match status" value="1"/>
</dbReference>
<evidence type="ECO:0000313" key="11">
    <source>
        <dbReference type="Proteomes" id="UP001162131"/>
    </source>
</evidence>
<dbReference type="Pfam" id="PF00676">
    <property type="entry name" value="E1_dh"/>
    <property type="match status" value="1"/>
</dbReference>
<dbReference type="Gene3D" id="1.10.287.1150">
    <property type="entry name" value="TPP helical domain"/>
    <property type="match status" value="1"/>
</dbReference>
<dbReference type="Gene3D" id="3.40.50.11610">
    <property type="entry name" value="Multifunctional 2-oxoglutarate metabolism enzyme, C-terminal domain"/>
    <property type="match status" value="1"/>
</dbReference>
<dbReference type="GO" id="GO:0030976">
    <property type="term" value="F:thiamine pyrophosphate binding"/>
    <property type="evidence" value="ECO:0007669"/>
    <property type="project" value="InterPro"/>
</dbReference>
<dbReference type="GO" id="GO:0006099">
    <property type="term" value="P:tricarboxylic acid cycle"/>
    <property type="evidence" value="ECO:0007669"/>
    <property type="project" value="TreeGrafter"/>
</dbReference>
<keyword evidence="11" id="KW-1185">Reference proteome</keyword>
<dbReference type="SMART" id="SM00861">
    <property type="entry name" value="Transket_pyr"/>
    <property type="match status" value="1"/>
</dbReference>
<dbReference type="InterPro" id="IPR031717">
    <property type="entry name" value="ODO-1/KGD_C"/>
</dbReference>
<dbReference type="SUPFAM" id="SSF52518">
    <property type="entry name" value="Thiamin diphosphate-binding fold (THDP-binding)"/>
    <property type="match status" value="2"/>
</dbReference>
<organism evidence="10 11">
    <name type="scientific">Blepharisma stoltei</name>
    <dbReference type="NCBI Taxonomy" id="1481888"/>
    <lineage>
        <taxon>Eukaryota</taxon>
        <taxon>Sar</taxon>
        <taxon>Alveolata</taxon>
        <taxon>Ciliophora</taxon>
        <taxon>Postciliodesmatophora</taxon>
        <taxon>Heterotrichea</taxon>
        <taxon>Heterotrichida</taxon>
        <taxon>Blepharismidae</taxon>
        <taxon>Blepharisma</taxon>
    </lineage>
</organism>
<dbReference type="PANTHER" id="PTHR23152">
    <property type="entry name" value="2-OXOGLUTARATE DEHYDROGENASE"/>
    <property type="match status" value="1"/>
</dbReference>
<dbReference type="PANTHER" id="PTHR23152:SF4">
    <property type="entry name" value="2-OXOADIPATE DEHYDROGENASE COMPLEX COMPONENT E1"/>
    <property type="match status" value="1"/>
</dbReference>
<dbReference type="Pfam" id="PF16078">
    <property type="entry name" value="2-oxogl_dehyd_N"/>
    <property type="match status" value="1"/>
</dbReference>
<comment type="similarity">
    <text evidence="2">Belongs to the alpha-ketoglutarate dehydrogenase family.</text>
</comment>
<dbReference type="GO" id="GO:0005739">
    <property type="term" value="C:mitochondrion"/>
    <property type="evidence" value="ECO:0007669"/>
    <property type="project" value="TreeGrafter"/>
</dbReference>
<evidence type="ECO:0000256" key="6">
    <source>
        <dbReference type="ARBA" id="ARBA00037426"/>
    </source>
</evidence>
<dbReference type="EC" id="1.2.4.2" evidence="3"/>
<dbReference type="AlphaFoldDB" id="A0AAU9IL96"/>
<evidence type="ECO:0000256" key="2">
    <source>
        <dbReference type="ARBA" id="ARBA00006936"/>
    </source>
</evidence>
<feature type="domain" description="Transketolase-like pyrimidine-binding" evidence="9">
    <location>
        <begin position="597"/>
        <end position="809"/>
    </location>
</feature>
<evidence type="ECO:0000313" key="10">
    <source>
        <dbReference type="EMBL" id="CAG9314521.1"/>
    </source>
</evidence>
<dbReference type="Proteomes" id="UP001162131">
    <property type="component" value="Unassembled WGS sequence"/>
</dbReference>
<proteinExistence type="inferred from homology"/>
<dbReference type="InterPro" id="IPR032106">
    <property type="entry name" value="2-oxogl_dehyd_N"/>
</dbReference>
<comment type="function">
    <text evidence="6">The 2-oxoglutarate dehydrogenase complex catalyzes the overall conversion of 2-oxoglutarate to succinyl-CoA and CO(2). It contains multiple copies of three enzymatic components: 2-oxoglutarate dehydrogenase (E1), dihydrolipoamide succinyltransferase (E2) and lipoamide dehydrogenase (E3).</text>
</comment>